<sequence length="2034" mass="219883">MAAEQPSLLVCGPLITNPDEAHLSRLRSLLLHDPVLADLREAVAELPHLWALLLTREPSLQRVGAGPLLEILAEWLTAGTPAALPFSVSRSGNALLAVLTVLDHILEYIVYLNRQEGHDRILESVAGGGIQGLCVGLLSAVALACSTDKHDVSRYGAVAVRLALCVGAFVDLDESCASEPSVCLSARWPRAEDDEDDEDDPFKAVLDAHPQAYTSVRMDASSITITAPRETAMALTRRLQQDGAVVKQMDLRGRFHHESHWPAYRKLSQLCSSTPMLRFPAPSRLLVPVRSNDDGLAADETALHEMALRCILVEKADWYGTLRRTLTSMKDGKTDSSVLVLGPTECVPRSVLPASAVRTVRTPARESGDDGPDDGYYPANAVAIIGASCRFPLSETLHEFWTTIRNGRSGNSLSSPASFDRHLFGKSAREADYLDPQHRLGLHLAYEALESAGRLGPAATSDNVGCYVGMSSSDYGDNVTGGRAPTAFSYTGTARAFASGQISHFFGLTGPSMVVDTACSSSAVAIHVACAAIQAGECTMALAGGLNISGDRSRRNLGAASFLSRSGGPCRPFDAGADGYCPGQGGGFVLLKGLAAAVAENDCILGVLAASAVNHGKGSRSITLPSSESQSQLFSRVLRLASLPPRHVSYVEAHGTGTQKGDPVEMQSIRRVFGRGSGSAPLRIGSVKGNVGHAEAASGVASLLKVLLMLRHELVPPQAGFSVLNPGIPPLETAGLEIPVRPVSWPGPFRTAMVSNYGASGANVAMIVCQPPPSSTTTKTPCPLSGSSPADIRLPILITAHSASSLQRYCQALLSLIAAQRSALGNSLVSSVAFGLAQRQNHRLAFRALFSAASTDELVDRLSRFDISEVREKTKKPVVLLFAGQTGRGWRLSRAAYTGSRLLRRHLDHCDRTLQTLGLGSLFPFIFNSEPVEDVIQLHCIIFSLQYAVAASWIDAGLEVAAIIGHSLGQLTALCTSGVLSLRDAIRLISGRAALIRDRWGPERGCMLRVDADIATTRALIERSRPAVVEMACYNASAQHVVVGTAAAIAIFEEEARSAAVSFKRLAVSHGFHSEMVDRIVPEYRRLVQGLVLRRPSIPLEACTESGAEWADMSPELIVQQSREPVFFAHALSRVEQRLGACVWLEAGSGSVGVTMARRALESRLQHSFHSVQLDDAKPMVSVTDTTLDLWRQGVRVQFWPFHASQRPCYAPLELPPYQFDMSEYWLPIIDNKKQEDNQAAPERPKLVSLIKQGADETVEFVINQHSEEYAELVGGRTVLGHVLAPASVYIEAAGRAFGLLPSSDHPPSTSVEVGDVKLHAPFGLDHGKRLRLMLKRHKESSWHFAVESQSLGLDGKQRLLSSGTIRPQGRDNGYLDPSRPLLLRLGDRCEQLRDDRSASVVQGAFVKRMMSRAAAYDDGYFGIQSITSKGLEAVGCVSMPSPCSADTVFSPPVFDNFLLVAELHASSLAELGDDQVYVCCGFDVVIPQSSCAETASDVRGPWTVLSSLDRESDRKVVADIFVFSAVQKALFMAIMGVRFSKVQIRKFKREIQVANGIDEVTLKASERSHLVDAPTENTLVLQNADELSRPSLRRRASLTSLVTSTDDSIDSPETPSKPSLLPAEADFAGEKQAVALLNLLKEHVNSSQGIPPCTPLSAIGLDSLSAIQLQSDMEKTFGKRPALTRIDENATFSDLYGMLCCREPAEESLTSCDDSTESSDLAQQVSLALNHVKQGISASAQKTGFADFFSQVHSEQTSLVQAYILEAFGSLGCDLSSLREGDAIPGIDHAHKYARLLSRFHHVLEEADLVTAPDEIHGRLLAAAPRYRPDLRLLDVTGSRLADCLSGRVDPLHLIFQDEASIQVLEDVYVSSPMFATGNQMLGDFISRLVSHRHGETDRLRILEIGAGTGATTQLVVDRLLAHDVSFTYTFTDVSVALTASARKKFKSRYGKYAPSRCNMDFTALDIEKPAPASMLQSYDVVISSNCIHATRDLQQACANVEELLRRDGGVLCLLELTRPLAWLDCTTLWWMS</sequence>
<dbReference type="Gene3D" id="3.40.366.10">
    <property type="entry name" value="Malonyl-Coenzyme A Acyl Carrier Protein, domain 2"/>
    <property type="match status" value="2"/>
</dbReference>
<dbReference type="SUPFAM" id="SSF52151">
    <property type="entry name" value="FabD/lysophospholipase-like"/>
    <property type="match status" value="1"/>
</dbReference>
<feature type="domain" description="Carrier" evidence="8">
    <location>
        <begin position="1629"/>
        <end position="1704"/>
    </location>
</feature>
<dbReference type="PANTHER" id="PTHR43775">
    <property type="entry name" value="FATTY ACID SYNTHASE"/>
    <property type="match status" value="1"/>
</dbReference>
<dbReference type="PANTHER" id="PTHR43775:SF21">
    <property type="entry name" value="NON-REDUCING POLYKETIDE SYNTHASE AUSA-RELATED"/>
    <property type="match status" value="1"/>
</dbReference>
<protein>
    <submittedName>
        <fullName evidence="11">Polyketide synthase</fullName>
    </submittedName>
</protein>
<dbReference type="Pfam" id="PF00109">
    <property type="entry name" value="ketoacyl-synt"/>
    <property type="match status" value="1"/>
</dbReference>
<dbReference type="InterPro" id="IPR018201">
    <property type="entry name" value="Ketoacyl_synth_AS"/>
</dbReference>
<comment type="pathway">
    <text evidence="1">Secondary metabolite biosynthesis.</text>
</comment>
<dbReference type="InterPro" id="IPR016036">
    <property type="entry name" value="Malonyl_transacylase_ACP-bd"/>
</dbReference>
<feature type="domain" description="PKS/mFAS DH" evidence="10">
    <location>
        <begin position="1245"/>
        <end position="1549"/>
    </location>
</feature>
<dbReference type="InterPro" id="IPR029063">
    <property type="entry name" value="SAM-dependent_MTases_sf"/>
</dbReference>
<feature type="region of interest" description="C-terminal hotdog fold" evidence="7">
    <location>
        <begin position="1398"/>
        <end position="1549"/>
    </location>
</feature>
<dbReference type="PROSITE" id="PS50075">
    <property type="entry name" value="CARRIER"/>
    <property type="match status" value="1"/>
</dbReference>
<feature type="domain" description="Ketosynthase family 3 (KS3)" evidence="9">
    <location>
        <begin position="335"/>
        <end position="770"/>
    </location>
</feature>
<keyword evidence="4" id="KW-0489">Methyltransferase</keyword>
<dbReference type="EMBL" id="JAACLJ010000002">
    <property type="protein sequence ID" value="KAF4591863.1"/>
    <property type="molecule type" value="Genomic_DNA"/>
</dbReference>
<dbReference type="InterPro" id="IPR009081">
    <property type="entry name" value="PP-bd_ACP"/>
</dbReference>
<comment type="caution">
    <text evidence="11">The sequence shown here is derived from an EMBL/GenBank/DDBJ whole genome shotgun (WGS) entry which is preliminary data.</text>
</comment>
<proteinExistence type="predicted"/>
<dbReference type="Gene3D" id="3.10.129.110">
    <property type="entry name" value="Polyketide synthase dehydratase"/>
    <property type="match status" value="1"/>
</dbReference>
<keyword evidence="5" id="KW-0808">Transferase</keyword>
<dbReference type="SUPFAM" id="SSF55048">
    <property type="entry name" value="Probable ACP-binding domain of malonyl-CoA ACP transacylase"/>
    <property type="match status" value="1"/>
</dbReference>
<dbReference type="Pfam" id="PF08242">
    <property type="entry name" value="Methyltransf_12"/>
    <property type="match status" value="1"/>
</dbReference>
<dbReference type="GO" id="GO:0008168">
    <property type="term" value="F:methyltransferase activity"/>
    <property type="evidence" value="ECO:0007669"/>
    <property type="project" value="UniProtKB-KW"/>
</dbReference>
<dbReference type="InterPro" id="IPR042104">
    <property type="entry name" value="PKS_dehydratase_sf"/>
</dbReference>
<dbReference type="Pfam" id="PF18558">
    <property type="entry name" value="HTH_51"/>
    <property type="match status" value="1"/>
</dbReference>
<dbReference type="GO" id="GO:0044550">
    <property type="term" value="P:secondary metabolite biosynthetic process"/>
    <property type="evidence" value="ECO:0007669"/>
    <property type="project" value="TreeGrafter"/>
</dbReference>
<dbReference type="Proteomes" id="UP000562929">
    <property type="component" value="Unassembled WGS sequence"/>
</dbReference>
<feature type="region of interest" description="N-terminal hotdog fold" evidence="7">
    <location>
        <begin position="1245"/>
        <end position="1373"/>
    </location>
</feature>
<dbReference type="InterPro" id="IPR041068">
    <property type="entry name" value="HTH_51"/>
</dbReference>
<dbReference type="GO" id="GO:0004315">
    <property type="term" value="F:3-oxoacyl-[acyl-carrier-protein] synthase activity"/>
    <property type="evidence" value="ECO:0007669"/>
    <property type="project" value="InterPro"/>
</dbReference>
<comment type="caution">
    <text evidence="7">Lacks conserved residue(s) required for the propagation of feature annotation.</text>
</comment>
<dbReference type="Pfam" id="PF02801">
    <property type="entry name" value="Ketoacyl-synt_C"/>
    <property type="match status" value="1"/>
</dbReference>
<dbReference type="InterPro" id="IPR014043">
    <property type="entry name" value="Acyl_transferase_dom"/>
</dbReference>
<dbReference type="InterPro" id="IPR036736">
    <property type="entry name" value="ACP-like_sf"/>
</dbReference>
<keyword evidence="12" id="KW-1185">Reference proteome</keyword>
<dbReference type="GO" id="GO:0006633">
    <property type="term" value="P:fatty acid biosynthetic process"/>
    <property type="evidence" value="ECO:0007669"/>
    <property type="project" value="InterPro"/>
</dbReference>
<dbReference type="PROSITE" id="PS52019">
    <property type="entry name" value="PKS_MFAS_DH"/>
    <property type="match status" value="1"/>
</dbReference>
<evidence type="ECO:0000313" key="12">
    <source>
        <dbReference type="Proteomes" id="UP000562929"/>
    </source>
</evidence>
<keyword evidence="2" id="KW-0596">Phosphopantetheine</keyword>
<dbReference type="GO" id="GO:0032259">
    <property type="term" value="P:methylation"/>
    <property type="evidence" value="ECO:0007669"/>
    <property type="project" value="UniProtKB-KW"/>
</dbReference>
<dbReference type="SMART" id="SM00827">
    <property type="entry name" value="PKS_AT"/>
    <property type="match status" value="1"/>
</dbReference>
<dbReference type="SUPFAM" id="SSF53335">
    <property type="entry name" value="S-adenosyl-L-methionine-dependent methyltransferases"/>
    <property type="match status" value="1"/>
</dbReference>
<dbReference type="InterPro" id="IPR014030">
    <property type="entry name" value="Ketoacyl_synth_N"/>
</dbReference>
<dbReference type="Gene3D" id="1.10.1200.10">
    <property type="entry name" value="ACP-like"/>
    <property type="match status" value="1"/>
</dbReference>
<evidence type="ECO:0000256" key="7">
    <source>
        <dbReference type="PROSITE-ProRule" id="PRU01363"/>
    </source>
</evidence>
<dbReference type="GO" id="GO:0004312">
    <property type="term" value="F:fatty acid synthase activity"/>
    <property type="evidence" value="ECO:0007669"/>
    <property type="project" value="TreeGrafter"/>
</dbReference>
<organism evidence="11 12">
    <name type="scientific">Ophiocordyceps camponoti-floridani</name>
    <dbReference type="NCBI Taxonomy" id="2030778"/>
    <lineage>
        <taxon>Eukaryota</taxon>
        <taxon>Fungi</taxon>
        <taxon>Dikarya</taxon>
        <taxon>Ascomycota</taxon>
        <taxon>Pezizomycotina</taxon>
        <taxon>Sordariomycetes</taxon>
        <taxon>Hypocreomycetidae</taxon>
        <taxon>Hypocreales</taxon>
        <taxon>Ophiocordycipitaceae</taxon>
        <taxon>Ophiocordyceps</taxon>
    </lineage>
</organism>
<gene>
    <name evidence="11" type="ORF">GQ602_002162</name>
</gene>
<evidence type="ECO:0000256" key="3">
    <source>
        <dbReference type="ARBA" id="ARBA00022553"/>
    </source>
</evidence>
<evidence type="ECO:0000259" key="10">
    <source>
        <dbReference type="PROSITE" id="PS52019"/>
    </source>
</evidence>
<dbReference type="InterPro" id="IPR016035">
    <property type="entry name" value="Acyl_Trfase/lysoPLipase"/>
</dbReference>
<dbReference type="InterPro" id="IPR032088">
    <property type="entry name" value="SAT"/>
</dbReference>
<dbReference type="Gene3D" id="3.40.50.150">
    <property type="entry name" value="Vaccinia Virus protein VP39"/>
    <property type="match status" value="1"/>
</dbReference>
<dbReference type="InterPro" id="IPR013217">
    <property type="entry name" value="Methyltransf_12"/>
</dbReference>
<dbReference type="InterPro" id="IPR050091">
    <property type="entry name" value="PKS_NRPS_Biosynth_Enz"/>
</dbReference>
<evidence type="ECO:0000259" key="8">
    <source>
        <dbReference type="PROSITE" id="PS50075"/>
    </source>
</evidence>
<dbReference type="SMART" id="SM00825">
    <property type="entry name" value="PKS_KS"/>
    <property type="match status" value="1"/>
</dbReference>
<dbReference type="SUPFAM" id="SSF47336">
    <property type="entry name" value="ACP-like"/>
    <property type="match status" value="1"/>
</dbReference>
<dbReference type="Gene3D" id="3.30.70.3290">
    <property type="match status" value="1"/>
</dbReference>
<reference evidence="11 12" key="1">
    <citation type="journal article" date="2020" name="G3 (Bethesda)">
        <title>Genetic Underpinnings of Host Manipulation by Ophiocordyceps as Revealed by Comparative Transcriptomics.</title>
        <authorList>
            <person name="Will I."/>
            <person name="Das B."/>
            <person name="Trinh T."/>
            <person name="Brachmann A."/>
            <person name="Ohm R.A."/>
            <person name="de Bekker C."/>
        </authorList>
    </citation>
    <scope>NUCLEOTIDE SEQUENCE [LARGE SCALE GENOMIC DNA]</scope>
    <source>
        <strain evidence="11 12">EC05</strain>
    </source>
</reference>
<accession>A0A8H4Q9X6</accession>
<dbReference type="Gene3D" id="3.40.47.10">
    <property type="match status" value="1"/>
</dbReference>
<dbReference type="InterPro" id="IPR020841">
    <property type="entry name" value="PKS_Beta-ketoAc_synthase_dom"/>
</dbReference>
<dbReference type="Pfam" id="PF16073">
    <property type="entry name" value="SAT"/>
    <property type="match status" value="1"/>
</dbReference>
<dbReference type="PROSITE" id="PS00606">
    <property type="entry name" value="KS3_1"/>
    <property type="match status" value="1"/>
</dbReference>
<dbReference type="PROSITE" id="PS52004">
    <property type="entry name" value="KS3_2"/>
    <property type="match status" value="1"/>
</dbReference>
<evidence type="ECO:0000256" key="5">
    <source>
        <dbReference type="ARBA" id="ARBA00022679"/>
    </source>
</evidence>
<dbReference type="CDD" id="cd02440">
    <property type="entry name" value="AdoMet_MTases"/>
    <property type="match status" value="1"/>
</dbReference>
<dbReference type="OrthoDB" id="329835at2759"/>
<evidence type="ECO:0000313" key="11">
    <source>
        <dbReference type="EMBL" id="KAF4591863.1"/>
    </source>
</evidence>
<name>A0A8H4Q9X6_9HYPO</name>
<evidence type="ECO:0000256" key="6">
    <source>
        <dbReference type="ARBA" id="ARBA00023268"/>
    </source>
</evidence>
<evidence type="ECO:0000259" key="9">
    <source>
        <dbReference type="PROSITE" id="PS52004"/>
    </source>
</evidence>
<dbReference type="InterPro" id="IPR049900">
    <property type="entry name" value="PKS_mFAS_DH"/>
</dbReference>
<dbReference type="CDD" id="cd00833">
    <property type="entry name" value="PKS"/>
    <property type="match status" value="1"/>
</dbReference>
<evidence type="ECO:0000256" key="2">
    <source>
        <dbReference type="ARBA" id="ARBA00022450"/>
    </source>
</evidence>
<dbReference type="InterPro" id="IPR016039">
    <property type="entry name" value="Thiolase-like"/>
</dbReference>
<evidence type="ECO:0000256" key="1">
    <source>
        <dbReference type="ARBA" id="ARBA00005179"/>
    </source>
</evidence>
<dbReference type="InterPro" id="IPR014031">
    <property type="entry name" value="Ketoacyl_synth_C"/>
</dbReference>
<dbReference type="SUPFAM" id="SSF53901">
    <property type="entry name" value="Thiolase-like"/>
    <property type="match status" value="1"/>
</dbReference>
<keyword evidence="3" id="KW-0597">Phosphoprotein</keyword>
<dbReference type="Pfam" id="PF00550">
    <property type="entry name" value="PP-binding"/>
    <property type="match status" value="1"/>
</dbReference>
<evidence type="ECO:0000256" key="4">
    <source>
        <dbReference type="ARBA" id="ARBA00022603"/>
    </source>
</evidence>
<dbReference type="InterPro" id="IPR001227">
    <property type="entry name" value="Ac_transferase_dom_sf"/>
</dbReference>
<dbReference type="Pfam" id="PF00698">
    <property type="entry name" value="Acyl_transf_1"/>
    <property type="match status" value="1"/>
</dbReference>
<keyword evidence="6" id="KW-0511">Multifunctional enzyme</keyword>